<sequence>MPVVGWVVGVVALWTRHCWNLRTKVLATLVWPLSALLISGFSALWYWLLLPLKAPYSSLGTSLFLLVPNSWLVALLLVGRWLYLTARPIPATPRDIR</sequence>
<dbReference type="RefSeq" id="WP_229686116.1">
    <property type="nucleotide sequence ID" value="NZ_BMMK01000004.1"/>
</dbReference>
<keyword evidence="1" id="KW-0812">Transmembrane</keyword>
<name>A0A8J3FTS5_9PSEU</name>
<keyword evidence="1" id="KW-1133">Transmembrane helix</keyword>
<evidence type="ECO:0000256" key="1">
    <source>
        <dbReference type="SAM" id="Phobius"/>
    </source>
</evidence>
<accession>A0A8J3FTS5</accession>
<keyword evidence="1" id="KW-0472">Membrane</keyword>
<reference evidence="2" key="2">
    <citation type="submission" date="2020-09" db="EMBL/GenBank/DDBJ databases">
        <authorList>
            <person name="Sun Q."/>
            <person name="Zhou Y."/>
        </authorList>
    </citation>
    <scope>NUCLEOTIDE SEQUENCE</scope>
    <source>
        <strain evidence="2">CGMCC 4.5737</strain>
    </source>
</reference>
<evidence type="ECO:0000313" key="2">
    <source>
        <dbReference type="EMBL" id="GGM43532.1"/>
    </source>
</evidence>
<feature type="transmembrane region" description="Helical" evidence="1">
    <location>
        <begin position="28"/>
        <end position="50"/>
    </location>
</feature>
<reference evidence="2" key="1">
    <citation type="journal article" date="2014" name="Int. J. Syst. Evol. Microbiol.">
        <title>Complete genome sequence of Corynebacterium casei LMG S-19264T (=DSM 44701T), isolated from a smear-ripened cheese.</title>
        <authorList>
            <consortium name="US DOE Joint Genome Institute (JGI-PGF)"/>
            <person name="Walter F."/>
            <person name="Albersmeier A."/>
            <person name="Kalinowski J."/>
            <person name="Ruckert C."/>
        </authorList>
    </citation>
    <scope>NUCLEOTIDE SEQUENCE</scope>
    <source>
        <strain evidence="2">CGMCC 4.5737</strain>
    </source>
</reference>
<evidence type="ECO:0000313" key="3">
    <source>
        <dbReference type="Proteomes" id="UP000637578"/>
    </source>
</evidence>
<dbReference type="Proteomes" id="UP000637578">
    <property type="component" value="Unassembled WGS sequence"/>
</dbReference>
<keyword evidence="3" id="KW-1185">Reference proteome</keyword>
<comment type="caution">
    <text evidence="2">The sequence shown here is derived from an EMBL/GenBank/DDBJ whole genome shotgun (WGS) entry which is preliminary data.</text>
</comment>
<protein>
    <submittedName>
        <fullName evidence="2">Uncharacterized protein</fullName>
    </submittedName>
</protein>
<organism evidence="2 3">
    <name type="scientific">Longimycelium tulufanense</name>
    <dbReference type="NCBI Taxonomy" id="907463"/>
    <lineage>
        <taxon>Bacteria</taxon>
        <taxon>Bacillati</taxon>
        <taxon>Actinomycetota</taxon>
        <taxon>Actinomycetes</taxon>
        <taxon>Pseudonocardiales</taxon>
        <taxon>Pseudonocardiaceae</taxon>
        <taxon>Longimycelium</taxon>
    </lineage>
</organism>
<gene>
    <name evidence="2" type="ORF">GCM10012275_13130</name>
</gene>
<dbReference type="EMBL" id="BMMK01000004">
    <property type="protein sequence ID" value="GGM43532.1"/>
    <property type="molecule type" value="Genomic_DNA"/>
</dbReference>
<proteinExistence type="predicted"/>
<dbReference type="AlphaFoldDB" id="A0A8J3FTS5"/>
<feature type="transmembrane region" description="Helical" evidence="1">
    <location>
        <begin position="62"/>
        <end position="83"/>
    </location>
</feature>